<dbReference type="PROSITE" id="PS50105">
    <property type="entry name" value="SAM_DOMAIN"/>
    <property type="match status" value="1"/>
</dbReference>
<organism evidence="4 5">
    <name type="scientific">Ceratodon purpureus</name>
    <name type="common">Fire moss</name>
    <name type="synonym">Dicranum purpureum</name>
    <dbReference type="NCBI Taxonomy" id="3225"/>
    <lineage>
        <taxon>Eukaryota</taxon>
        <taxon>Viridiplantae</taxon>
        <taxon>Streptophyta</taxon>
        <taxon>Embryophyta</taxon>
        <taxon>Bryophyta</taxon>
        <taxon>Bryophytina</taxon>
        <taxon>Bryopsida</taxon>
        <taxon>Dicranidae</taxon>
        <taxon>Pseudoditrichales</taxon>
        <taxon>Ditrichaceae</taxon>
        <taxon>Ceratodon</taxon>
    </lineage>
</organism>
<evidence type="ECO:0000256" key="2">
    <source>
        <dbReference type="SAM" id="MobiDB-lite"/>
    </source>
</evidence>
<feature type="region of interest" description="Disordered" evidence="2">
    <location>
        <begin position="240"/>
        <end position="319"/>
    </location>
</feature>
<feature type="compositionally biased region" description="Basic and acidic residues" evidence="2">
    <location>
        <begin position="292"/>
        <end position="301"/>
    </location>
</feature>
<gene>
    <name evidence="4" type="ORF">KC19_VG309000</name>
</gene>
<feature type="domain" description="SAM" evidence="3">
    <location>
        <begin position="341"/>
        <end position="399"/>
    </location>
</feature>
<evidence type="ECO:0000313" key="5">
    <source>
        <dbReference type="Proteomes" id="UP000822688"/>
    </source>
</evidence>
<dbReference type="SMART" id="SM00454">
    <property type="entry name" value="SAM"/>
    <property type="match status" value="1"/>
</dbReference>
<dbReference type="AlphaFoldDB" id="A0A8T0HX11"/>
<comment type="caution">
    <text evidence="4">The sequence shown here is derived from an EMBL/GenBank/DDBJ whole genome shotgun (WGS) entry which is preliminary data.</text>
</comment>
<evidence type="ECO:0000256" key="1">
    <source>
        <dbReference type="ARBA" id="ARBA00022737"/>
    </source>
</evidence>
<protein>
    <recommendedName>
        <fullName evidence="3">SAM domain-containing protein</fullName>
    </recommendedName>
</protein>
<proteinExistence type="predicted"/>
<name>A0A8T0HX11_CERPU</name>
<reference evidence="4" key="1">
    <citation type="submission" date="2020-06" db="EMBL/GenBank/DDBJ databases">
        <title>WGS assembly of Ceratodon purpureus strain R40.</title>
        <authorList>
            <person name="Carey S.B."/>
            <person name="Jenkins J."/>
            <person name="Shu S."/>
            <person name="Lovell J.T."/>
            <person name="Sreedasyam A."/>
            <person name="Maumus F."/>
            <person name="Tiley G.P."/>
            <person name="Fernandez-Pozo N."/>
            <person name="Barry K."/>
            <person name="Chen C."/>
            <person name="Wang M."/>
            <person name="Lipzen A."/>
            <person name="Daum C."/>
            <person name="Saski C.A."/>
            <person name="Payton A.C."/>
            <person name="Mcbreen J.C."/>
            <person name="Conrad R.E."/>
            <person name="Kollar L.M."/>
            <person name="Olsson S."/>
            <person name="Huttunen S."/>
            <person name="Landis J.B."/>
            <person name="Wickett N.J."/>
            <person name="Johnson M.G."/>
            <person name="Rensing S.A."/>
            <person name="Grimwood J."/>
            <person name="Schmutz J."/>
            <person name="Mcdaniel S.F."/>
        </authorList>
    </citation>
    <scope>NUCLEOTIDE SEQUENCE</scope>
    <source>
        <strain evidence="4">R40</strain>
    </source>
</reference>
<dbReference type="SUPFAM" id="SSF47769">
    <property type="entry name" value="SAM/Pointed domain"/>
    <property type="match status" value="1"/>
</dbReference>
<feature type="region of interest" description="Disordered" evidence="2">
    <location>
        <begin position="139"/>
        <end position="224"/>
    </location>
</feature>
<dbReference type="PANTHER" id="PTHR10627">
    <property type="entry name" value="SCP160"/>
    <property type="match status" value="1"/>
</dbReference>
<evidence type="ECO:0000259" key="3">
    <source>
        <dbReference type="PROSITE" id="PS50105"/>
    </source>
</evidence>
<feature type="compositionally biased region" description="Basic and acidic residues" evidence="2">
    <location>
        <begin position="153"/>
        <end position="162"/>
    </location>
</feature>
<accession>A0A8T0HX11</accession>
<dbReference type="Gene3D" id="1.10.150.50">
    <property type="entry name" value="Transcription Factor, Ets-1"/>
    <property type="match status" value="1"/>
</dbReference>
<dbReference type="EMBL" id="CM026426">
    <property type="protein sequence ID" value="KAG0574993.1"/>
    <property type="molecule type" value="Genomic_DNA"/>
</dbReference>
<dbReference type="CDD" id="cd09487">
    <property type="entry name" value="SAM_superfamily"/>
    <property type="match status" value="1"/>
</dbReference>
<keyword evidence="5" id="KW-1185">Reference proteome</keyword>
<dbReference type="PANTHER" id="PTHR10627:SF69">
    <property type="entry name" value="PROTEIN BICAUDAL C"/>
    <property type="match status" value="1"/>
</dbReference>
<dbReference type="Pfam" id="PF00536">
    <property type="entry name" value="SAM_1"/>
    <property type="match status" value="1"/>
</dbReference>
<dbReference type="Proteomes" id="UP000822688">
    <property type="component" value="Chromosome V"/>
</dbReference>
<sequence length="402" mass="43254">MEDQPQSKRKRRPSVRLGEIGFAGLYDASEMWMEAPRQGKKLLGKKALRIRSLENVGQKAVVVPEEEWSVDEPAVASADEEKMVVDGTGPVSTLVKESQHVKLRTGSSALKTQRDVRAKGQGLGECRLAWNVSRVRWKHQEASRAGPVADADLAEKEEEKEGLPLQADDEALFLAGTTSDSEELERNVLNEEEGELPAGDYGNGASERSAQGDAGANPNSPCNSGDFVAKQQRCIIIIPANPNSNGDEMQGGIEDGPGQAAGKGSSTVKQREGEWRSGRQAARRSNRSGDTISRDRSRDAVSGDIAGEPSGRFQALPSATNGAIGATPSSSQRLTSLSAGVSEWLQNLGLGKYSVLFELNEVDAEVLPLLTMNDLREMGVDAVGARRKMFTHIQELGHLRGV</sequence>
<keyword evidence="1" id="KW-0677">Repeat</keyword>
<dbReference type="InterPro" id="IPR013761">
    <property type="entry name" value="SAM/pointed_sf"/>
</dbReference>
<dbReference type="InterPro" id="IPR001660">
    <property type="entry name" value="SAM"/>
</dbReference>
<evidence type="ECO:0000313" key="4">
    <source>
        <dbReference type="EMBL" id="KAG0574993.1"/>
    </source>
</evidence>